<organism evidence="2 3">
    <name type="scientific">Clavibacter michiganensis</name>
    <dbReference type="NCBI Taxonomy" id="28447"/>
    <lineage>
        <taxon>Bacteria</taxon>
        <taxon>Bacillati</taxon>
        <taxon>Actinomycetota</taxon>
        <taxon>Actinomycetes</taxon>
        <taxon>Micrococcales</taxon>
        <taxon>Microbacteriaceae</taxon>
        <taxon>Clavibacter</taxon>
    </lineage>
</organism>
<dbReference type="AlphaFoldDB" id="A0A251XYB0"/>
<evidence type="ECO:0000256" key="1">
    <source>
        <dbReference type="SAM" id="MobiDB-lite"/>
    </source>
</evidence>
<protein>
    <submittedName>
        <fullName evidence="2">Uncharacterized protein</fullName>
    </submittedName>
</protein>
<feature type="region of interest" description="Disordered" evidence="1">
    <location>
        <begin position="1"/>
        <end position="93"/>
    </location>
</feature>
<evidence type="ECO:0000313" key="3">
    <source>
        <dbReference type="Proteomes" id="UP000195106"/>
    </source>
</evidence>
<evidence type="ECO:0000313" key="2">
    <source>
        <dbReference type="EMBL" id="OUE10516.1"/>
    </source>
</evidence>
<reference evidence="2 3" key="1">
    <citation type="submission" date="2016-08" db="EMBL/GenBank/DDBJ databases">
        <title>Genome sequence of Clavibacter michiganensis spp. strain CASJ009.</title>
        <authorList>
            <person name="Thapa S.P."/>
            <person name="Coaker G."/>
        </authorList>
    </citation>
    <scope>NUCLEOTIDE SEQUENCE [LARGE SCALE GENOMIC DNA]</scope>
    <source>
        <strain evidence="2">CASJ009</strain>
    </source>
</reference>
<name>A0A251XYB0_9MICO</name>
<feature type="compositionally biased region" description="Low complexity" evidence="1">
    <location>
        <begin position="14"/>
        <end position="56"/>
    </location>
</feature>
<sequence>MARASASMKSEALGGTVSGMTAATGTGAGSSPGLQTSAPRPVATSTPPASSSAVRPRGPKPPRLPCRATVPDGTVRGTSTVPPAGTSGLSARPMRGPVREFALVAAVSSQPSSSVRVSSAVRLRSRSMRPAGTAESVALTTETVTVRSSPGARIPSADGVTVSVTPSVAARAGVAGAATVPAASVPAATVAHTRVEIVRRAVRRISRRALSVRVGPASCRGAACIWRF</sequence>
<proteinExistence type="predicted"/>
<dbReference type="EMBL" id="MDHJ01000001">
    <property type="protein sequence ID" value="OUE10516.1"/>
    <property type="molecule type" value="Genomic_DNA"/>
</dbReference>
<gene>
    <name evidence="2" type="ORF">CMsap09_16345</name>
</gene>
<accession>A0A251XYB0</accession>
<dbReference type="Proteomes" id="UP000195106">
    <property type="component" value="Unassembled WGS sequence"/>
</dbReference>
<comment type="caution">
    <text evidence="2">The sequence shown here is derived from an EMBL/GenBank/DDBJ whole genome shotgun (WGS) entry which is preliminary data.</text>
</comment>